<reference evidence="1 2" key="1">
    <citation type="submission" date="2023-07" db="EMBL/GenBank/DDBJ databases">
        <title>Sorghum-associated microbial communities from plants grown in Nebraska, USA.</title>
        <authorList>
            <person name="Schachtman D."/>
        </authorList>
    </citation>
    <scope>NUCLEOTIDE SEQUENCE [LARGE SCALE GENOMIC DNA]</scope>
    <source>
        <strain evidence="1 2">3262</strain>
    </source>
</reference>
<name>A0ABU1TGG4_9SPHI</name>
<dbReference type="EMBL" id="JAVDUU010000004">
    <property type="protein sequence ID" value="MDR6944408.1"/>
    <property type="molecule type" value="Genomic_DNA"/>
</dbReference>
<dbReference type="Proteomes" id="UP001247620">
    <property type="component" value="Unassembled WGS sequence"/>
</dbReference>
<evidence type="ECO:0000313" key="2">
    <source>
        <dbReference type="Proteomes" id="UP001247620"/>
    </source>
</evidence>
<keyword evidence="2" id="KW-1185">Reference proteome</keyword>
<comment type="caution">
    <text evidence="1">The sequence shown here is derived from an EMBL/GenBank/DDBJ whole genome shotgun (WGS) entry which is preliminary data.</text>
</comment>
<gene>
    <name evidence="1" type="ORF">J2W55_004268</name>
</gene>
<evidence type="ECO:0000313" key="1">
    <source>
        <dbReference type="EMBL" id="MDR6944408.1"/>
    </source>
</evidence>
<sequence>MNEQRFGQLVDINKDVQRHSTFLSMCYQIIVRYYLKQIGPGPFKKITDEYNIQLVGSNICRVSVVNHSARGNGRFGKGN</sequence>
<proteinExistence type="predicted"/>
<protein>
    <submittedName>
        <fullName evidence="1">Ribosome-associated toxin RatA of RatAB toxin-antitoxin module</fullName>
    </submittedName>
</protein>
<accession>A0ABU1TGG4</accession>
<organism evidence="1 2">
    <name type="scientific">Mucilaginibacter pocheonensis</name>
    <dbReference type="NCBI Taxonomy" id="398050"/>
    <lineage>
        <taxon>Bacteria</taxon>
        <taxon>Pseudomonadati</taxon>
        <taxon>Bacteroidota</taxon>
        <taxon>Sphingobacteriia</taxon>
        <taxon>Sphingobacteriales</taxon>
        <taxon>Sphingobacteriaceae</taxon>
        <taxon>Mucilaginibacter</taxon>
    </lineage>
</organism>